<evidence type="ECO:0000256" key="1">
    <source>
        <dbReference type="SAM" id="MobiDB-lite"/>
    </source>
</evidence>
<keyword evidence="3" id="KW-1185">Reference proteome</keyword>
<accession>A0ABX3JLW8</accession>
<protein>
    <submittedName>
        <fullName evidence="2">Uncharacterized protein</fullName>
    </submittedName>
</protein>
<gene>
    <name evidence="2" type="ORF">B0293_09605</name>
</gene>
<evidence type="ECO:0000313" key="2">
    <source>
        <dbReference type="EMBL" id="OOC07282.1"/>
    </source>
</evidence>
<feature type="region of interest" description="Disordered" evidence="1">
    <location>
        <begin position="21"/>
        <end position="70"/>
    </location>
</feature>
<dbReference type="Proteomes" id="UP000188551">
    <property type="component" value="Unassembled WGS sequence"/>
</dbReference>
<organism evidence="2 3">
    <name type="scientific">Amycolatopsis azurea DSM 43854</name>
    <dbReference type="NCBI Taxonomy" id="1238180"/>
    <lineage>
        <taxon>Bacteria</taxon>
        <taxon>Bacillati</taxon>
        <taxon>Actinomycetota</taxon>
        <taxon>Actinomycetes</taxon>
        <taxon>Pseudonocardiales</taxon>
        <taxon>Pseudonocardiaceae</taxon>
        <taxon>Amycolatopsis</taxon>
    </lineage>
</organism>
<evidence type="ECO:0000313" key="3">
    <source>
        <dbReference type="Proteomes" id="UP000188551"/>
    </source>
</evidence>
<sequence>MSSEQQKYDLPAGVTGRVRSAASGLYKPSPVRSKKARQPVTGRFVPGVKAGLANHGIRRPEPIADETPEPYSLPSFLGMFDLPADASESVKAVVRGQDVA</sequence>
<comment type="caution">
    <text evidence="2">The sequence shown here is derived from an EMBL/GenBank/DDBJ whole genome shotgun (WGS) entry which is preliminary data.</text>
</comment>
<dbReference type="EMBL" id="MUXN01000005">
    <property type="protein sequence ID" value="OOC07282.1"/>
    <property type="molecule type" value="Genomic_DNA"/>
</dbReference>
<reference evidence="2 3" key="1">
    <citation type="submission" date="2017-02" db="EMBL/GenBank/DDBJ databases">
        <title>Amycolatopsis azurea DSM 43854 draft genome.</title>
        <authorList>
            <person name="Mayilraj S."/>
        </authorList>
    </citation>
    <scope>NUCLEOTIDE SEQUENCE [LARGE SCALE GENOMIC DNA]</scope>
    <source>
        <strain evidence="2 3">DSM 43854</strain>
    </source>
</reference>
<name>A0ABX3JLW8_9PSEU</name>
<proteinExistence type="predicted"/>
<dbReference type="RefSeq" id="WP_039914828.1">
    <property type="nucleotide sequence ID" value="NZ_ANMG01000001.1"/>
</dbReference>